<dbReference type="PANTHER" id="PTHR13313">
    <property type="entry name" value="CYTOCHROME C OXIDASE SUBUNIT VIIC"/>
    <property type="match status" value="1"/>
</dbReference>
<evidence type="ECO:0000256" key="3">
    <source>
        <dbReference type="ARBA" id="ARBA00010514"/>
    </source>
</evidence>
<evidence type="ECO:0000256" key="8">
    <source>
        <dbReference type="ARBA" id="ARBA00022989"/>
    </source>
</evidence>
<sequence>IATLGQSIRASQPLWGPGEEGPEKNLPFSVENKWRLLAVMILCFGSGSAETFFTVRH</sequence>
<dbReference type="SUPFAM" id="SSF81427">
    <property type="entry name" value="Mitochondrial cytochrome c oxidase subunit VIIc (aka VIIIa)"/>
    <property type="match status" value="1"/>
</dbReference>
<evidence type="ECO:0000256" key="7">
    <source>
        <dbReference type="ARBA" id="ARBA00022946"/>
    </source>
</evidence>
<protein>
    <recommendedName>
        <fullName evidence="4 12">Cytochrome c oxidase subunit 7C, mitochondrial</fullName>
    </recommendedName>
    <alternativeName>
        <fullName evidence="11 12">Cytochrome c oxidase polypeptide VIIc</fullName>
    </alternativeName>
</protein>
<evidence type="ECO:0000256" key="1">
    <source>
        <dbReference type="ARBA" id="ARBA00004434"/>
    </source>
</evidence>
<keyword evidence="7 12" id="KW-0809">Transit peptide</keyword>
<dbReference type="GO" id="GO:0045277">
    <property type="term" value="C:respiratory chain complex IV"/>
    <property type="evidence" value="ECO:0007669"/>
    <property type="project" value="UniProtKB-UniRule"/>
</dbReference>
<evidence type="ECO:0000256" key="12">
    <source>
        <dbReference type="RuleBase" id="RU368123"/>
    </source>
</evidence>
<evidence type="ECO:0000256" key="9">
    <source>
        <dbReference type="ARBA" id="ARBA00023128"/>
    </source>
</evidence>
<proteinExistence type="inferred from homology"/>
<comment type="pathway">
    <text evidence="2 12">Energy metabolism; oxidative phosphorylation.</text>
</comment>
<comment type="subcellular location">
    <subcellularLocation>
        <location evidence="1 12">Mitochondrion inner membrane</location>
        <topology evidence="1 12">Single-pass membrane protein</topology>
    </subcellularLocation>
</comment>
<reference evidence="13" key="1">
    <citation type="submission" date="2025-08" db="UniProtKB">
        <authorList>
            <consortium name="Ensembl"/>
        </authorList>
    </citation>
    <scope>IDENTIFICATION</scope>
</reference>
<dbReference type="UniPathway" id="UPA00705"/>
<keyword evidence="9 12" id="KW-0496">Mitochondrion</keyword>
<dbReference type="InterPro" id="IPR004202">
    <property type="entry name" value="COX7C/Cox8"/>
</dbReference>
<dbReference type="InterPro" id="IPR036636">
    <property type="entry name" value="COX7C/Cox8_sf"/>
</dbReference>
<evidence type="ECO:0000256" key="11">
    <source>
        <dbReference type="ARBA" id="ARBA00031140"/>
    </source>
</evidence>
<dbReference type="GO" id="GO:0005743">
    <property type="term" value="C:mitochondrial inner membrane"/>
    <property type="evidence" value="ECO:0007669"/>
    <property type="project" value="UniProtKB-SubCell"/>
</dbReference>
<keyword evidence="10" id="KW-0472">Membrane</keyword>
<dbReference type="AlphaFoldDB" id="A0A8C3XAH2"/>
<reference evidence="13" key="2">
    <citation type="submission" date="2025-09" db="UniProtKB">
        <authorList>
            <consortium name="Ensembl"/>
        </authorList>
    </citation>
    <scope>IDENTIFICATION</scope>
</reference>
<comment type="similarity">
    <text evidence="3 12">Belongs to the cytochrome c oxidase VIIc family.</text>
</comment>
<dbReference type="Gene3D" id="4.10.49.10">
    <property type="entry name" value="Cytochrome c oxidase subunit VIIc"/>
    <property type="match status" value="1"/>
</dbReference>
<dbReference type="PANTHER" id="PTHR13313:SF0">
    <property type="entry name" value="CYTOCHROME C OXIDASE SUBUNIT 7C, MITOCHONDRIAL"/>
    <property type="match status" value="1"/>
</dbReference>
<comment type="function">
    <text evidence="12">Component of the cytochrome c oxidase, the last enzyme in the mitochondrial electron transport chain which drives oxidative phosphorylation. The respiratory chain contains 3 multisubunit complexes succinate dehydrogenase (complex II, CII), ubiquinol-cytochrome c oxidoreductase (cytochrome b-c1 complex, complex III, CIII) and cytochrome c oxidase (complex IV, CIV), that cooperate to transfer electrons derived from NADH and succinate to molecular oxygen, creating an electrochemical gradient over the inner membrane that drives transmembrane transport and the ATP synthase. Cytochrome c oxidase is the component of the respiratory chain that catalyzes the reduction of oxygen to water. Electrons originating from reduced cytochrome c in the intermembrane space (IMS) are transferred via the dinuclear copper A center (CU(A)) of subunit 2 and heme A of subunit 1 to the active site in subunit 1, a binuclear center (BNC) formed by heme A3 and copper B (CU(B)). The BNC reduces molecular oxygen to 2 water molecules using 4 electrons from cytochrome c in the IMS and 4 protons from the mitochondrial matrix.</text>
</comment>
<keyword evidence="5" id="KW-0812">Transmembrane</keyword>
<comment type="subunit">
    <text evidence="12">Component of the cytochrome c oxidase (complex IV, CIV), a multisubunit enzyme composed of 14 subunits. The complex is composed of a catalytic core of 3 subunits, encoded in the mitochondrial DNA, and 11 supernumerary subunits, which are encoded in the nuclear genome. The complex exists as a monomer or a dimer and forms supercomplexes (SCs) in the inner mitochondrial membrane with NADH-ubiquinone oxidoreductase (complex I, CI) and ubiquinol-cytochrome c oxidoreductase (cytochrome b-c1 complex, complex III, CIII), resulting in different assemblies (supercomplex SCI(1)III(2)IV(1) and megacomplex MCI(2)III(2)IV(2)).</text>
</comment>
<dbReference type="Pfam" id="PF02935">
    <property type="entry name" value="COX7C"/>
    <property type="match status" value="1"/>
</dbReference>
<accession>A0A8C3XAH2</accession>
<evidence type="ECO:0000313" key="14">
    <source>
        <dbReference type="Proteomes" id="UP000694540"/>
    </source>
</evidence>
<evidence type="ECO:0000256" key="4">
    <source>
        <dbReference type="ARBA" id="ARBA00017004"/>
    </source>
</evidence>
<evidence type="ECO:0000256" key="2">
    <source>
        <dbReference type="ARBA" id="ARBA00004673"/>
    </source>
</evidence>
<evidence type="ECO:0000256" key="10">
    <source>
        <dbReference type="ARBA" id="ARBA00023136"/>
    </source>
</evidence>
<dbReference type="Proteomes" id="UP000694540">
    <property type="component" value="Unplaced"/>
</dbReference>
<dbReference type="GO" id="GO:0006123">
    <property type="term" value="P:mitochondrial electron transport, cytochrome c to oxygen"/>
    <property type="evidence" value="ECO:0007669"/>
    <property type="project" value="UniProtKB-UniRule"/>
</dbReference>
<evidence type="ECO:0000256" key="5">
    <source>
        <dbReference type="ARBA" id="ARBA00022692"/>
    </source>
</evidence>
<keyword evidence="8" id="KW-1133">Transmembrane helix</keyword>
<dbReference type="FunFam" id="4.10.49.10:FF:000001">
    <property type="entry name" value="Cytochrome c oxidase subunit 7C"/>
    <property type="match status" value="1"/>
</dbReference>
<evidence type="ECO:0000313" key="13">
    <source>
        <dbReference type="Ensembl" id="ENSCWAP00000024608.1"/>
    </source>
</evidence>
<dbReference type="Ensembl" id="ENSCWAT00000026687.1">
    <property type="protein sequence ID" value="ENSCWAP00000024608.1"/>
    <property type="gene ID" value="ENSCWAG00000018743.1"/>
</dbReference>
<keyword evidence="6 12" id="KW-0999">Mitochondrion inner membrane</keyword>
<organism evidence="13 14">
    <name type="scientific">Catagonus wagneri</name>
    <name type="common">Chacoan peccary</name>
    <dbReference type="NCBI Taxonomy" id="51154"/>
    <lineage>
        <taxon>Eukaryota</taxon>
        <taxon>Metazoa</taxon>
        <taxon>Chordata</taxon>
        <taxon>Craniata</taxon>
        <taxon>Vertebrata</taxon>
        <taxon>Euteleostomi</taxon>
        <taxon>Mammalia</taxon>
        <taxon>Eutheria</taxon>
        <taxon>Laurasiatheria</taxon>
        <taxon>Artiodactyla</taxon>
        <taxon>Suina</taxon>
        <taxon>Tayassuidae</taxon>
        <taxon>Catagonus</taxon>
    </lineage>
</organism>
<evidence type="ECO:0000256" key="6">
    <source>
        <dbReference type="ARBA" id="ARBA00022792"/>
    </source>
</evidence>
<name>A0A8C3XAH2_9CETA</name>
<keyword evidence="14" id="KW-1185">Reference proteome</keyword>